<dbReference type="Proteomes" id="UP000182584">
    <property type="component" value="Unassembled WGS sequence"/>
</dbReference>
<reference evidence="1 2" key="1">
    <citation type="submission" date="2016-10" db="EMBL/GenBank/DDBJ databases">
        <authorList>
            <person name="de Groot N.N."/>
        </authorList>
    </citation>
    <scope>NUCLEOTIDE SEQUENCE [LARGE SCALE GENOMIC DNA]</scope>
    <source>
        <strain evidence="1 2">AR40</strain>
    </source>
</reference>
<dbReference type="EMBL" id="FOGJ01000011">
    <property type="protein sequence ID" value="SER78359.1"/>
    <property type="molecule type" value="Genomic_DNA"/>
</dbReference>
<dbReference type="RefSeq" id="WP_022758897.1">
    <property type="nucleotide sequence ID" value="NZ_FOGJ01000011.1"/>
</dbReference>
<name>A0A1H9S2J2_BUTFI</name>
<evidence type="ECO:0000313" key="2">
    <source>
        <dbReference type="Proteomes" id="UP000182584"/>
    </source>
</evidence>
<protein>
    <submittedName>
        <fullName evidence="1">Uncharacterized protein</fullName>
    </submittedName>
</protein>
<organism evidence="1 2">
    <name type="scientific">Butyrivibrio fibrisolvens</name>
    <dbReference type="NCBI Taxonomy" id="831"/>
    <lineage>
        <taxon>Bacteria</taxon>
        <taxon>Bacillati</taxon>
        <taxon>Bacillota</taxon>
        <taxon>Clostridia</taxon>
        <taxon>Lachnospirales</taxon>
        <taxon>Lachnospiraceae</taxon>
        <taxon>Butyrivibrio</taxon>
    </lineage>
</organism>
<dbReference type="OrthoDB" id="2003044at2"/>
<accession>A0A1H9S2J2</accession>
<dbReference type="AlphaFoldDB" id="A0A1H9S2J2"/>
<evidence type="ECO:0000313" key="1">
    <source>
        <dbReference type="EMBL" id="SER78359.1"/>
    </source>
</evidence>
<dbReference type="eggNOG" id="ENOG50326MK">
    <property type="taxonomic scope" value="Bacteria"/>
</dbReference>
<sequence length="153" mass="17322">MELLQIKTLQRKIAEYPERISKLQARQKLIVTPSATEIGPAIKGMDAYLLFLRAGISSYKKLYEEASGDFTGLNSYIENKKSIGEVVSDSERISLVQIQQYMATIQNYIKIMDSQIDNGEVVKQKLMLAQKQKEAVDVANLLYIIKKGDGYRV</sequence>
<proteinExistence type="predicted"/>
<gene>
    <name evidence="1" type="ORF">SAMN04487884_11123</name>
</gene>